<sequence length="114" mass="12790">MNEEELNMMKSVMSKLFEGENDSKAASSGAGLSEEGDDSIKSIDDLLLDENANGEDNLILNMVTRGNNRMPLLGSWEQDKISANQESRIREFHNSNGEPTQNIHKVQRKEDCTF</sequence>
<gene>
    <name evidence="2" type="ORF">L1049_022625</name>
</gene>
<feature type="compositionally biased region" description="Polar residues" evidence="1">
    <location>
        <begin position="94"/>
        <end position="104"/>
    </location>
</feature>
<keyword evidence="3" id="KW-1185">Reference proteome</keyword>
<feature type="region of interest" description="Disordered" evidence="1">
    <location>
        <begin position="92"/>
        <end position="114"/>
    </location>
</feature>
<evidence type="ECO:0000256" key="1">
    <source>
        <dbReference type="SAM" id="MobiDB-lite"/>
    </source>
</evidence>
<evidence type="ECO:0000313" key="3">
    <source>
        <dbReference type="Proteomes" id="UP001415857"/>
    </source>
</evidence>
<dbReference type="AlphaFoldDB" id="A0AAP0RCT5"/>
<comment type="caution">
    <text evidence="2">The sequence shown here is derived from an EMBL/GenBank/DDBJ whole genome shotgun (WGS) entry which is preliminary data.</text>
</comment>
<protein>
    <submittedName>
        <fullName evidence="2">Uncharacterized protein</fullName>
    </submittedName>
</protein>
<name>A0AAP0RCT5_LIQFO</name>
<organism evidence="2 3">
    <name type="scientific">Liquidambar formosana</name>
    <name type="common">Formosan gum</name>
    <dbReference type="NCBI Taxonomy" id="63359"/>
    <lineage>
        <taxon>Eukaryota</taxon>
        <taxon>Viridiplantae</taxon>
        <taxon>Streptophyta</taxon>
        <taxon>Embryophyta</taxon>
        <taxon>Tracheophyta</taxon>
        <taxon>Spermatophyta</taxon>
        <taxon>Magnoliopsida</taxon>
        <taxon>eudicotyledons</taxon>
        <taxon>Gunneridae</taxon>
        <taxon>Pentapetalae</taxon>
        <taxon>Saxifragales</taxon>
        <taxon>Altingiaceae</taxon>
        <taxon>Liquidambar</taxon>
    </lineage>
</organism>
<dbReference type="EMBL" id="JBBPBK010000011">
    <property type="protein sequence ID" value="KAK9275361.1"/>
    <property type="molecule type" value="Genomic_DNA"/>
</dbReference>
<proteinExistence type="predicted"/>
<accession>A0AAP0RCT5</accession>
<reference evidence="2 3" key="1">
    <citation type="journal article" date="2024" name="Plant J.">
        <title>Genome sequences and population genomics reveal climatic adaptation and genomic divergence between two closely related sweetgum species.</title>
        <authorList>
            <person name="Xu W.Q."/>
            <person name="Ren C.Q."/>
            <person name="Zhang X.Y."/>
            <person name="Comes H.P."/>
            <person name="Liu X.H."/>
            <person name="Li Y.G."/>
            <person name="Kettle C.J."/>
            <person name="Jalonen R."/>
            <person name="Gaisberger H."/>
            <person name="Ma Y.Z."/>
            <person name="Qiu Y.X."/>
        </authorList>
    </citation>
    <scope>NUCLEOTIDE SEQUENCE [LARGE SCALE GENOMIC DNA]</scope>
    <source>
        <strain evidence="2">Hangzhou</strain>
    </source>
</reference>
<dbReference type="Proteomes" id="UP001415857">
    <property type="component" value="Unassembled WGS sequence"/>
</dbReference>
<evidence type="ECO:0000313" key="2">
    <source>
        <dbReference type="EMBL" id="KAK9275361.1"/>
    </source>
</evidence>